<protein>
    <submittedName>
        <fullName evidence="3">Uncharacterized protein</fullName>
    </submittedName>
</protein>
<evidence type="ECO:0000313" key="4">
    <source>
        <dbReference type="Proteomes" id="UP000054279"/>
    </source>
</evidence>
<accession>A0A0C9TVT7</accession>
<feature type="compositionally biased region" description="Acidic residues" evidence="1">
    <location>
        <begin position="156"/>
        <end position="167"/>
    </location>
</feature>
<dbReference type="AlphaFoldDB" id="A0A0C9TVT7"/>
<feature type="signal peptide" evidence="2">
    <location>
        <begin position="1"/>
        <end position="18"/>
    </location>
</feature>
<dbReference type="HOGENOM" id="CLU_1415996_0_0_1"/>
<sequence length="192" mass="21524">MMLFLISLFYLDASLATAFPIPDIVKKLQPSGSGAVNQGSVVIPLVMIRIMTRQVQMVARLLLDLPLRQGILQVVHGKTSDFSKQQNQLVIWAKLTEVTDGEDTVPEEAVNARDDDGSSNQTQEEEEEEEEEGTIIDNAQDEAQSQVGAVEQVQQEYEEELGEDSEDVPFQVTRLKSKFRFSFMCTLKLTSR</sequence>
<gene>
    <name evidence="3" type="ORF">M422DRAFT_263561</name>
</gene>
<feature type="compositionally biased region" description="Acidic residues" evidence="1">
    <location>
        <begin position="123"/>
        <end position="134"/>
    </location>
</feature>
<name>A0A0C9TVT7_SPHS4</name>
<organism evidence="3 4">
    <name type="scientific">Sphaerobolus stellatus (strain SS14)</name>
    <dbReference type="NCBI Taxonomy" id="990650"/>
    <lineage>
        <taxon>Eukaryota</taxon>
        <taxon>Fungi</taxon>
        <taxon>Dikarya</taxon>
        <taxon>Basidiomycota</taxon>
        <taxon>Agaricomycotina</taxon>
        <taxon>Agaricomycetes</taxon>
        <taxon>Phallomycetidae</taxon>
        <taxon>Geastrales</taxon>
        <taxon>Sphaerobolaceae</taxon>
        <taxon>Sphaerobolus</taxon>
    </lineage>
</organism>
<keyword evidence="4" id="KW-1185">Reference proteome</keyword>
<feature type="chain" id="PRO_5002203808" evidence="2">
    <location>
        <begin position="19"/>
        <end position="192"/>
    </location>
</feature>
<reference evidence="3 4" key="1">
    <citation type="submission" date="2014-06" db="EMBL/GenBank/DDBJ databases">
        <title>Evolutionary Origins and Diversification of the Mycorrhizal Mutualists.</title>
        <authorList>
            <consortium name="DOE Joint Genome Institute"/>
            <consortium name="Mycorrhizal Genomics Consortium"/>
            <person name="Kohler A."/>
            <person name="Kuo A."/>
            <person name="Nagy L.G."/>
            <person name="Floudas D."/>
            <person name="Copeland A."/>
            <person name="Barry K.W."/>
            <person name="Cichocki N."/>
            <person name="Veneault-Fourrey C."/>
            <person name="LaButti K."/>
            <person name="Lindquist E.A."/>
            <person name="Lipzen A."/>
            <person name="Lundell T."/>
            <person name="Morin E."/>
            <person name="Murat C."/>
            <person name="Riley R."/>
            <person name="Ohm R."/>
            <person name="Sun H."/>
            <person name="Tunlid A."/>
            <person name="Henrissat B."/>
            <person name="Grigoriev I.V."/>
            <person name="Hibbett D.S."/>
            <person name="Martin F."/>
        </authorList>
    </citation>
    <scope>NUCLEOTIDE SEQUENCE [LARGE SCALE GENOMIC DNA]</scope>
    <source>
        <strain evidence="3 4">SS14</strain>
    </source>
</reference>
<evidence type="ECO:0000256" key="1">
    <source>
        <dbReference type="SAM" id="MobiDB-lite"/>
    </source>
</evidence>
<proteinExistence type="predicted"/>
<evidence type="ECO:0000256" key="2">
    <source>
        <dbReference type="SAM" id="SignalP"/>
    </source>
</evidence>
<feature type="region of interest" description="Disordered" evidence="1">
    <location>
        <begin position="102"/>
        <end position="168"/>
    </location>
</feature>
<feature type="compositionally biased region" description="Low complexity" evidence="1">
    <location>
        <begin position="142"/>
        <end position="155"/>
    </location>
</feature>
<evidence type="ECO:0000313" key="3">
    <source>
        <dbReference type="EMBL" id="KIJ34418.1"/>
    </source>
</evidence>
<dbReference type="EMBL" id="KN837200">
    <property type="protein sequence ID" value="KIJ34418.1"/>
    <property type="molecule type" value="Genomic_DNA"/>
</dbReference>
<dbReference type="Proteomes" id="UP000054279">
    <property type="component" value="Unassembled WGS sequence"/>
</dbReference>
<keyword evidence="2" id="KW-0732">Signal</keyword>